<dbReference type="EMBL" id="JAGSCS010000013">
    <property type="protein sequence ID" value="MBR0576677.1"/>
    <property type="molecule type" value="Genomic_DNA"/>
</dbReference>
<name>A0A941CR28_9CLOT</name>
<dbReference type="RefSeq" id="WP_211801973.1">
    <property type="nucleotide sequence ID" value="NZ_JAGSCS010000013.1"/>
</dbReference>
<dbReference type="Proteomes" id="UP000675379">
    <property type="component" value="Unassembled WGS sequence"/>
</dbReference>
<dbReference type="AlphaFoldDB" id="A0A941CR28"/>
<reference evidence="1" key="1">
    <citation type="submission" date="2021-04" db="EMBL/GenBank/DDBJ databases">
        <title>Proteiniclasticum sedimins sp. nov., an obligate anaerobic bacterium isolated from anaerobic sludge.</title>
        <authorList>
            <person name="Liu J."/>
        </authorList>
    </citation>
    <scope>NUCLEOTIDE SEQUENCE</scope>
    <source>
        <strain evidence="1">BAD-10</strain>
    </source>
</reference>
<evidence type="ECO:0000313" key="1">
    <source>
        <dbReference type="EMBL" id="MBR0576677.1"/>
    </source>
</evidence>
<comment type="caution">
    <text evidence="1">The sequence shown here is derived from an EMBL/GenBank/DDBJ whole genome shotgun (WGS) entry which is preliminary data.</text>
</comment>
<proteinExistence type="predicted"/>
<gene>
    <name evidence="1" type="ORF">KCG48_10050</name>
</gene>
<organism evidence="1 2">
    <name type="scientific">Proteiniclasticum sediminis</name>
    <dbReference type="NCBI Taxonomy" id="2804028"/>
    <lineage>
        <taxon>Bacteria</taxon>
        <taxon>Bacillati</taxon>
        <taxon>Bacillota</taxon>
        <taxon>Clostridia</taxon>
        <taxon>Eubacteriales</taxon>
        <taxon>Clostridiaceae</taxon>
        <taxon>Proteiniclasticum</taxon>
    </lineage>
</organism>
<protein>
    <submittedName>
        <fullName evidence="1">Uncharacterized protein</fullName>
    </submittedName>
</protein>
<keyword evidence="2" id="KW-1185">Reference proteome</keyword>
<sequence>MKFNNKHNANKALIIILILVSLLSSVSLFTVRAKVRWIEKDLYRVYVASLTTMLESKDPEQSISYAISSLDLYYSSKSYFKLTTEEISTRDFMRNLLFGIQTIKRRDLDDTFLNEDWSIIYNALYEKIEEKGVFDYRDLASVYDELRNENLRFLFSNSFFGL</sequence>
<accession>A0A941CR28</accession>
<evidence type="ECO:0000313" key="2">
    <source>
        <dbReference type="Proteomes" id="UP000675379"/>
    </source>
</evidence>